<feature type="transmembrane region" description="Helical" evidence="1">
    <location>
        <begin position="173"/>
        <end position="190"/>
    </location>
</feature>
<evidence type="ECO:0000259" key="2">
    <source>
        <dbReference type="Pfam" id="PF04235"/>
    </source>
</evidence>
<feature type="transmembrane region" description="Helical" evidence="1">
    <location>
        <begin position="35"/>
        <end position="54"/>
    </location>
</feature>
<feature type="transmembrane region" description="Helical" evidence="1">
    <location>
        <begin position="275"/>
        <end position="294"/>
    </location>
</feature>
<protein>
    <recommendedName>
        <fullName evidence="2">DUF418 domain-containing protein</fullName>
    </recommendedName>
</protein>
<dbReference type="EMBL" id="JACHIO010000006">
    <property type="protein sequence ID" value="MBB5063551.1"/>
    <property type="molecule type" value="Genomic_DNA"/>
</dbReference>
<feature type="transmembrane region" description="Helical" evidence="1">
    <location>
        <begin position="346"/>
        <end position="365"/>
    </location>
</feature>
<feature type="domain" description="DUF418" evidence="2">
    <location>
        <begin position="291"/>
        <end position="453"/>
    </location>
</feature>
<comment type="caution">
    <text evidence="3">The sequence shown here is derived from an EMBL/GenBank/DDBJ whole genome shotgun (WGS) entry which is preliminary data.</text>
</comment>
<keyword evidence="1" id="KW-1133">Transmembrane helix</keyword>
<evidence type="ECO:0000313" key="3">
    <source>
        <dbReference type="EMBL" id="MBB5063551.1"/>
    </source>
</evidence>
<feature type="transmembrane region" description="Helical" evidence="1">
    <location>
        <begin position="66"/>
        <end position="90"/>
    </location>
</feature>
<proteinExistence type="predicted"/>
<reference evidence="3 4" key="1">
    <citation type="submission" date="2020-08" db="EMBL/GenBank/DDBJ databases">
        <title>Genomic Encyclopedia of Type Strains, Phase IV (KMG-V): Genome sequencing to study the core and pangenomes of soil and plant-associated prokaryotes.</title>
        <authorList>
            <person name="Whitman W."/>
        </authorList>
    </citation>
    <scope>NUCLEOTIDE SEQUENCE [LARGE SCALE GENOMIC DNA]</scope>
    <source>
        <strain evidence="3 4">X5P3</strain>
    </source>
</reference>
<feature type="transmembrane region" description="Helical" evidence="1">
    <location>
        <begin position="417"/>
        <end position="437"/>
    </location>
</feature>
<dbReference type="InterPro" id="IPR007349">
    <property type="entry name" value="DUF418"/>
</dbReference>
<gene>
    <name evidence="3" type="ORF">HDF15_001893</name>
</gene>
<feature type="transmembrane region" description="Helical" evidence="1">
    <location>
        <begin position="377"/>
        <end position="402"/>
    </location>
</feature>
<evidence type="ECO:0000256" key="1">
    <source>
        <dbReference type="SAM" id="Phobius"/>
    </source>
</evidence>
<dbReference type="Proteomes" id="UP000584867">
    <property type="component" value="Unassembled WGS sequence"/>
</dbReference>
<keyword evidence="1" id="KW-0812">Transmembrane</keyword>
<feature type="transmembrane region" description="Helical" evidence="1">
    <location>
        <begin position="134"/>
        <end position="161"/>
    </location>
</feature>
<feature type="transmembrane region" description="Helical" evidence="1">
    <location>
        <begin position="97"/>
        <end position="114"/>
    </location>
</feature>
<dbReference type="RefSeq" id="WP_184254784.1">
    <property type="nucleotide sequence ID" value="NZ_JACHIO010000006.1"/>
</dbReference>
<dbReference type="Pfam" id="PF04235">
    <property type="entry name" value="DUF418"/>
    <property type="match status" value="1"/>
</dbReference>
<accession>A0A7W7ZQR6</accession>
<name>A0A7W7ZQR6_9BACT</name>
<dbReference type="PANTHER" id="PTHR30590:SF2">
    <property type="entry name" value="INNER MEMBRANE PROTEIN"/>
    <property type="match status" value="1"/>
</dbReference>
<feature type="transmembrane region" description="Helical" evidence="1">
    <location>
        <begin position="306"/>
        <end position="326"/>
    </location>
</feature>
<dbReference type="AlphaFoldDB" id="A0A7W7ZQR6"/>
<sequence length="463" mass="52021">MNLIEVAPNTIFVRAEELGSKPSTLEQPTTLRERISSIDVLRGFALLGILVMNIDDFAAPEAGHDIPIGTAFVGPHAHLNLVILILKWVFFEGKMRAIFSMLFGAGVVLMTTRAEKRGGGGQIADIYLRRNMWLLLIGLLHGCLLWNGDILFTYAFTALLLLYPLRKLRAKTLLLAGTFISLVLATYALMQVTKTADDLSLHRKDALVAADRLAGRTITPEQKEIEAQWVKRVNQHKFTEADLQKEVTSAHAGYWTGVEHRLLHYVGPTAASFDLFNIIEFLGAMMMGMGLFKTGFLTAESSYTTYAWTAVIGFLLSVPLYVIGIWKVYASGFFFLDIEKWLYAPYYLPREAGALAIAAVVMIAIKSGVLRPLQHALAAVGQTALSNYLLTTVICQFIFLWGPWKLFGKLEYYQAEYVLLFVWAVNLIASPLWLRIFQFGPVEWLWRSLTYVKLQPMLKRRSA</sequence>
<evidence type="ECO:0000313" key="4">
    <source>
        <dbReference type="Proteomes" id="UP000584867"/>
    </source>
</evidence>
<organism evidence="3 4">
    <name type="scientific">Granulicella mallensis</name>
    <dbReference type="NCBI Taxonomy" id="940614"/>
    <lineage>
        <taxon>Bacteria</taxon>
        <taxon>Pseudomonadati</taxon>
        <taxon>Acidobacteriota</taxon>
        <taxon>Terriglobia</taxon>
        <taxon>Terriglobales</taxon>
        <taxon>Acidobacteriaceae</taxon>
        <taxon>Granulicella</taxon>
    </lineage>
</organism>
<keyword evidence="1" id="KW-0472">Membrane</keyword>
<dbReference type="InterPro" id="IPR052529">
    <property type="entry name" value="Bact_Transport_Assoc"/>
</dbReference>
<dbReference type="PANTHER" id="PTHR30590">
    <property type="entry name" value="INNER MEMBRANE PROTEIN"/>
    <property type="match status" value="1"/>
</dbReference>